<dbReference type="InterPro" id="IPR018485">
    <property type="entry name" value="FGGY_C"/>
</dbReference>
<reference evidence="6" key="1">
    <citation type="submission" date="2009-05" db="EMBL/GenBank/DDBJ databases">
        <authorList>
            <person name="Harkins D.M."/>
            <person name="DeShazer D."/>
            <person name="Woods D.E."/>
            <person name="Brinkac L.M."/>
            <person name="Brown K.A."/>
            <person name="Hung G.C."/>
            <person name="Tuanyok A."/>
            <person name="Zhang B."/>
            <person name="Nierman W.C."/>
        </authorList>
    </citation>
    <scope>NUCLEOTIDE SEQUENCE [LARGE SCALE GENOMIC DNA]</scope>
    <source>
        <strain evidence="6">1710a</strain>
    </source>
</reference>
<feature type="domain" description="Carbohydrate kinase FGGY N-terminal" evidence="4">
    <location>
        <begin position="1"/>
        <end position="256"/>
    </location>
</feature>
<organism evidence="6">
    <name type="scientific">Burkholderia pseudomallei 1710a</name>
    <dbReference type="NCBI Taxonomy" id="320371"/>
    <lineage>
        <taxon>Bacteria</taxon>
        <taxon>Pseudomonadati</taxon>
        <taxon>Pseudomonadota</taxon>
        <taxon>Betaproteobacteria</taxon>
        <taxon>Burkholderiales</taxon>
        <taxon>Burkholderiaceae</taxon>
        <taxon>Burkholderia</taxon>
        <taxon>pseudomallei group</taxon>
    </lineage>
</organism>
<dbReference type="InterPro" id="IPR050406">
    <property type="entry name" value="FGGY_Carb_Kinase"/>
</dbReference>
<evidence type="ECO:0000259" key="4">
    <source>
        <dbReference type="Pfam" id="PF00370"/>
    </source>
</evidence>
<dbReference type="Pfam" id="PF00370">
    <property type="entry name" value="FGGY_N"/>
    <property type="match status" value="1"/>
</dbReference>
<keyword evidence="3 6" id="KW-0418">Kinase</keyword>
<dbReference type="PIRSF" id="PIRSF000538">
    <property type="entry name" value="GlpK"/>
    <property type="match status" value="1"/>
</dbReference>
<dbReference type="Pfam" id="PF02782">
    <property type="entry name" value="FGGY_C"/>
    <property type="match status" value="1"/>
</dbReference>
<dbReference type="InterPro" id="IPR018484">
    <property type="entry name" value="FGGY_N"/>
</dbReference>
<dbReference type="Gene3D" id="3.30.420.40">
    <property type="match status" value="2"/>
</dbReference>
<dbReference type="Proteomes" id="UP000001812">
    <property type="component" value="Chromosome II"/>
</dbReference>
<evidence type="ECO:0000259" key="5">
    <source>
        <dbReference type="Pfam" id="PF02782"/>
    </source>
</evidence>
<keyword evidence="2" id="KW-0808">Transferase</keyword>
<dbReference type="PANTHER" id="PTHR43095:SF5">
    <property type="entry name" value="XYLULOSE KINASE"/>
    <property type="match status" value="1"/>
</dbReference>
<name>A0A0E1VS34_BURPE</name>
<sequence>MLAIDLGTSGPKAAIISLDGRVVAAARDAVATLRMPDGGVEQDPLAVWRAVKRACGGALRAAGIASRDVLAVACASQYSSIVPVGADGAPVANMMLWLDRRGAPRARRGAADGPLRADSPLRQWRWLRVHGLPPVEGGISLTHMRYLKHAKPDVYARTATFLEPMDYLNLCFTGRACANQCTAFMSLVVDNRRLNVACYDPRLVRYSRIDASKLPELLPVDAIVGRVLPDVADELGLPRGTPVVAGLNDTQAGGIGAHAFAGEHAALSIGSSSVMIAHVRFKRTDIRHAILSMPSPIPDTYFVMAENGIGGAALKHFIEQQVYADDPFGALPRDDCFARLQKAIDATPPGSGGVMFMPWLAGSLAPHADASMRGGFVNLGLDATRSHLARAVLEGVAMNLRWLRGPVEAFAKRRFSHFVFYGGGAESDAWSQIVADVLDAPVHRIEQPQYTTCVGVALLAFQRLGLLGFDDFASRVRIRGVCEPNRANARVYAEMSAQFVEAFRRNRPIFRALQRNLRRPASAAANGLRPSG</sequence>
<dbReference type="InterPro" id="IPR000577">
    <property type="entry name" value="Carb_kinase_FGGY"/>
</dbReference>
<evidence type="ECO:0000256" key="2">
    <source>
        <dbReference type="ARBA" id="ARBA00022679"/>
    </source>
</evidence>
<evidence type="ECO:0000256" key="1">
    <source>
        <dbReference type="ARBA" id="ARBA00009156"/>
    </source>
</evidence>
<accession>A0A0E1VS34</accession>
<dbReference type="HOGENOM" id="CLU_009281_3_3_4"/>
<evidence type="ECO:0000256" key="3">
    <source>
        <dbReference type="ARBA" id="ARBA00022777"/>
    </source>
</evidence>
<dbReference type="GO" id="GO:0005975">
    <property type="term" value="P:carbohydrate metabolic process"/>
    <property type="evidence" value="ECO:0007669"/>
    <property type="project" value="InterPro"/>
</dbReference>
<evidence type="ECO:0000313" key="6">
    <source>
        <dbReference type="EMBL" id="EET02869.1"/>
    </source>
</evidence>
<feature type="domain" description="Carbohydrate kinase FGGY C-terminal" evidence="5">
    <location>
        <begin position="266"/>
        <end position="461"/>
    </location>
</feature>
<dbReference type="SUPFAM" id="SSF53067">
    <property type="entry name" value="Actin-like ATPase domain"/>
    <property type="match status" value="2"/>
</dbReference>
<dbReference type="GO" id="GO:0016301">
    <property type="term" value="F:kinase activity"/>
    <property type="evidence" value="ECO:0007669"/>
    <property type="project" value="UniProtKB-KW"/>
</dbReference>
<proteinExistence type="inferred from homology"/>
<dbReference type="AlphaFoldDB" id="A0A0E1VS34"/>
<protein>
    <submittedName>
        <fullName evidence="6">Carbohydrate kinase, FGGY family</fullName>
    </submittedName>
</protein>
<gene>
    <name evidence="6" type="ORF">BURPS1710A_A2054</name>
</gene>
<dbReference type="EMBL" id="CM000833">
    <property type="protein sequence ID" value="EET02869.1"/>
    <property type="molecule type" value="Genomic_DNA"/>
</dbReference>
<dbReference type="PANTHER" id="PTHR43095">
    <property type="entry name" value="SUGAR KINASE"/>
    <property type="match status" value="1"/>
</dbReference>
<dbReference type="CDD" id="cd07805">
    <property type="entry name" value="ASKHA_NBD_FGGY_CvXK-like"/>
    <property type="match status" value="1"/>
</dbReference>
<dbReference type="InterPro" id="IPR043129">
    <property type="entry name" value="ATPase_NBD"/>
</dbReference>
<comment type="similarity">
    <text evidence="1">Belongs to the FGGY kinase family.</text>
</comment>